<dbReference type="RefSeq" id="WP_317994640.1">
    <property type="nucleotide sequence ID" value="NZ_AP025523.1"/>
</dbReference>
<feature type="region of interest" description="Disordered" evidence="1">
    <location>
        <begin position="354"/>
        <end position="380"/>
    </location>
</feature>
<feature type="compositionally biased region" description="Low complexity" evidence="1">
    <location>
        <begin position="354"/>
        <end position="370"/>
    </location>
</feature>
<dbReference type="AlphaFoldDB" id="A0AAN1XX68"/>
<protein>
    <submittedName>
        <fullName evidence="2">Uncharacterized protein</fullName>
    </submittedName>
</protein>
<reference evidence="2 3" key="1">
    <citation type="journal article" date="2022" name="ISME Commun">
        <title>Vulcanimicrobium alpinus gen. nov. sp. nov., the first cultivated representative of the candidate phylum 'Eremiobacterota', is a metabolically versatile aerobic anoxygenic phototroph.</title>
        <authorList>
            <person name="Yabe S."/>
            <person name="Muto K."/>
            <person name="Abe K."/>
            <person name="Yokota A."/>
            <person name="Staudigel H."/>
            <person name="Tebo B.M."/>
        </authorList>
    </citation>
    <scope>NUCLEOTIDE SEQUENCE [LARGE SCALE GENOMIC DNA]</scope>
    <source>
        <strain evidence="2 3">WC8-2</strain>
    </source>
</reference>
<evidence type="ECO:0000256" key="1">
    <source>
        <dbReference type="SAM" id="MobiDB-lite"/>
    </source>
</evidence>
<sequence>MNAIAPYRPPGGSKLVRFANDGVAADVRMGGVDRRAGTMWYEIRLASVRTVVSGRLIGVERDGTAVELGTLDVSAGSMSSSRIAVPLPAPNRPYTQFFLEIASDGMMLHVAAPPPPYEPKRRLSALRVGVALVALGLTAAGGGVFASTLPDAPTIAAPSHAFAGDLVHLPYATRGMGNARYVASIENGAVIASGDLPSKRGEIALALPPSSAHKNVTVAVSVAGVLGTVSKSASFAVAAPEPLKFANAARVAALTVHRDATGGGDSILASYLAVADEGELLVTDHENNVVGRAPFQHRGTERIAIPGQFHDKPLDVRLNVRRGQTRATAMVEVQPVVDPAAVAAAAAANAVPADASRADAQNTAAANTDAPPTISPDEIPEAVVPADDKTTTTTGDEPFAIAGTPVAGEPLRILIKRYVSGMHLRLQDDAGLAIDEADVPSTSRTISLRTPAISAARTYYLTCSYGSGSGEEVLVRSVRVAAR</sequence>
<name>A0AAN1XX68_UNVUL</name>
<dbReference type="EMBL" id="AP025523">
    <property type="protein sequence ID" value="BDE07022.1"/>
    <property type="molecule type" value="Genomic_DNA"/>
</dbReference>
<gene>
    <name evidence="2" type="ORF">WPS_22980</name>
</gene>
<keyword evidence="3" id="KW-1185">Reference proteome</keyword>
<organism evidence="2 3">
    <name type="scientific">Vulcanimicrobium alpinum</name>
    <dbReference type="NCBI Taxonomy" id="3016050"/>
    <lineage>
        <taxon>Bacteria</taxon>
        <taxon>Bacillati</taxon>
        <taxon>Vulcanimicrobiota</taxon>
        <taxon>Vulcanimicrobiia</taxon>
        <taxon>Vulcanimicrobiales</taxon>
        <taxon>Vulcanimicrobiaceae</taxon>
        <taxon>Vulcanimicrobium</taxon>
    </lineage>
</organism>
<dbReference type="KEGG" id="vab:WPS_22980"/>
<dbReference type="Proteomes" id="UP001317532">
    <property type="component" value="Chromosome"/>
</dbReference>
<accession>A0AAN1XX68</accession>
<proteinExistence type="predicted"/>
<evidence type="ECO:0000313" key="2">
    <source>
        <dbReference type="EMBL" id="BDE07022.1"/>
    </source>
</evidence>
<evidence type="ECO:0000313" key="3">
    <source>
        <dbReference type="Proteomes" id="UP001317532"/>
    </source>
</evidence>